<keyword evidence="2" id="KW-1185">Reference proteome</keyword>
<proteinExistence type="predicted"/>
<comment type="caution">
    <text evidence="1">The sequence shown here is derived from an EMBL/GenBank/DDBJ whole genome shotgun (WGS) entry which is preliminary data.</text>
</comment>
<accession>A0ABP3XY57</accession>
<protein>
    <submittedName>
        <fullName evidence="1">Uncharacterized protein</fullName>
    </submittedName>
</protein>
<dbReference type="EMBL" id="BAAAFH010000003">
    <property type="protein sequence ID" value="GAA0874378.1"/>
    <property type="molecule type" value="Genomic_DNA"/>
</dbReference>
<dbReference type="RefSeq" id="WP_343785278.1">
    <property type="nucleotide sequence ID" value="NZ_BAAAFH010000003.1"/>
</dbReference>
<organism evidence="1 2">
    <name type="scientific">Wandonia haliotis</name>
    <dbReference type="NCBI Taxonomy" id="574963"/>
    <lineage>
        <taxon>Bacteria</taxon>
        <taxon>Pseudomonadati</taxon>
        <taxon>Bacteroidota</taxon>
        <taxon>Flavobacteriia</taxon>
        <taxon>Flavobacteriales</taxon>
        <taxon>Crocinitomicaceae</taxon>
        <taxon>Wandonia</taxon>
    </lineage>
</organism>
<reference evidence="2" key="1">
    <citation type="journal article" date="2019" name="Int. J. Syst. Evol. Microbiol.">
        <title>The Global Catalogue of Microorganisms (GCM) 10K type strain sequencing project: providing services to taxonomists for standard genome sequencing and annotation.</title>
        <authorList>
            <consortium name="The Broad Institute Genomics Platform"/>
            <consortium name="The Broad Institute Genome Sequencing Center for Infectious Disease"/>
            <person name="Wu L."/>
            <person name="Ma J."/>
        </authorList>
    </citation>
    <scope>NUCLEOTIDE SEQUENCE [LARGE SCALE GENOMIC DNA]</scope>
    <source>
        <strain evidence="2">JCM 16083</strain>
    </source>
</reference>
<gene>
    <name evidence="1" type="ORF">GCM10009118_07860</name>
</gene>
<dbReference type="Proteomes" id="UP001501126">
    <property type="component" value="Unassembled WGS sequence"/>
</dbReference>
<sequence>MIYYKFTDLLVFLEECKDEEFGPIIEITRTLNDFSLTEEDRINYILAILRYHGLHESMPLVDNSEKKKLLQPPIFKNTKNPIQLFDITFENGKIDFWQNLN</sequence>
<name>A0ABP3XY57_9FLAO</name>
<evidence type="ECO:0000313" key="1">
    <source>
        <dbReference type="EMBL" id="GAA0874378.1"/>
    </source>
</evidence>
<evidence type="ECO:0000313" key="2">
    <source>
        <dbReference type="Proteomes" id="UP001501126"/>
    </source>
</evidence>